<dbReference type="Gene3D" id="1.25.20.10">
    <property type="entry name" value="Bacterial muramidases"/>
    <property type="match status" value="1"/>
</dbReference>
<dbReference type="SUPFAM" id="SSF48435">
    <property type="entry name" value="Bacterial muramidases"/>
    <property type="match status" value="1"/>
</dbReference>
<dbReference type="CDD" id="cd13401">
    <property type="entry name" value="Slt70-like"/>
    <property type="match status" value="1"/>
</dbReference>
<evidence type="ECO:0000313" key="7">
    <source>
        <dbReference type="Proteomes" id="UP000306973"/>
    </source>
</evidence>
<evidence type="ECO:0000313" key="6">
    <source>
        <dbReference type="EMBL" id="TLF47788.1"/>
    </source>
</evidence>
<comment type="caution">
    <text evidence="6">The sequence shown here is derived from an EMBL/GenBank/DDBJ whole genome shotgun (WGS) entry which is preliminary data.</text>
</comment>
<dbReference type="PANTHER" id="PTHR37423:SF5">
    <property type="entry name" value="SOLUBLE LYTIC MUREIN TRANSGLYCOSYLASE"/>
    <property type="match status" value="1"/>
</dbReference>
<organism evidence="6 7">
    <name type="scientific">Halomonas urmiana</name>
    <dbReference type="NCBI Taxonomy" id="490901"/>
    <lineage>
        <taxon>Bacteria</taxon>
        <taxon>Pseudomonadati</taxon>
        <taxon>Pseudomonadota</taxon>
        <taxon>Gammaproteobacteria</taxon>
        <taxon>Oceanospirillales</taxon>
        <taxon>Halomonadaceae</taxon>
        <taxon>Halomonas</taxon>
    </lineage>
</organism>
<dbReference type="PROSITE" id="PS00922">
    <property type="entry name" value="TRANSGLYCOSYLASE"/>
    <property type="match status" value="1"/>
</dbReference>
<dbReference type="EMBL" id="VBUI01000023">
    <property type="protein sequence ID" value="TLF47788.1"/>
    <property type="molecule type" value="Genomic_DNA"/>
</dbReference>
<feature type="domain" description="Transglycosylase SLT" evidence="4">
    <location>
        <begin position="477"/>
        <end position="584"/>
    </location>
</feature>
<dbReference type="GO" id="GO:0016020">
    <property type="term" value="C:membrane"/>
    <property type="evidence" value="ECO:0007669"/>
    <property type="project" value="InterPro"/>
</dbReference>
<feature type="chain" id="PRO_5024358797" evidence="3">
    <location>
        <begin position="26"/>
        <end position="646"/>
    </location>
</feature>
<dbReference type="Pfam" id="PF01464">
    <property type="entry name" value="SLT"/>
    <property type="match status" value="1"/>
</dbReference>
<gene>
    <name evidence="6" type="ORF">FEI13_14485</name>
</gene>
<proteinExistence type="inferred from homology"/>
<protein>
    <submittedName>
        <fullName evidence="6">Lytic murein transglycosylase</fullName>
    </submittedName>
</protein>
<accession>A0A5R8MDP0</accession>
<dbReference type="Pfam" id="PF14718">
    <property type="entry name" value="SLT_L"/>
    <property type="match status" value="1"/>
</dbReference>
<dbReference type="GO" id="GO:0000270">
    <property type="term" value="P:peptidoglycan metabolic process"/>
    <property type="evidence" value="ECO:0007669"/>
    <property type="project" value="InterPro"/>
</dbReference>
<dbReference type="InterPro" id="IPR008258">
    <property type="entry name" value="Transglycosylase_SLT_dom_1"/>
</dbReference>
<keyword evidence="7" id="KW-1185">Reference proteome</keyword>
<dbReference type="Gene3D" id="1.10.1240.20">
    <property type="entry name" value="Lytic transglycosylase, superhelical linker domain"/>
    <property type="match status" value="1"/>
</dbReference>
<dbReference type="InterPro" id="IPR008939">
    <property type="entry name" value="Lytic_TGlycosylase_superhlx_U"/>
</dbReference>
<evidence type="ECO:0000256" key="3">
    <source>
        <dbReference type="SAM" id="SignalP"/>
    </source>
</evidence>
<dbReference type="AlphaFoldDB" id="A0A5R8MDP0"/>
<reference evidence="6 7" key="1">
    <citation type="journal article" date="2007" name="Int. J. Syst. Evol. Microbiol.">
        <title>Halomonas saccharevitans sp. nov., Halomonas arcis sp. nov. and Halomonas subterranea sp. nov., halophilic bacteria isolated from hypersaline environments of China.</title>
        <authorList>
            <person name="Xu X.W."/>
            <person name="Wu Y.H."/>
            <person name="Zhou Z."/>
            <person name="Wang C.S."/>
            <person name="Zhou Y.G."/>
            <person name="Zhang H.B."/>
            <person name="Wang Y."/>
            <person name="Wu M."/>
        </authorList>
    </citation>
    <scope>NUCLEOTIDE SEQUENCE [LARGE SCALE GENOMIC DNA]</scope>
    <source>
        <strain evidence="6 7">TBZ3</strain>
    </source>
</reference>
<sequence length="646" mass="72692">MLPSFGHCKPLIAAALCCLPLLAQGSDRAMQDALQAARSQQWQKIDQRAIEDHVLAGYVDYHRLKARLPGAEPEAVLSFIERHDDTPLGEWLRGQAIEQYGEAGRYESLRAVANGVPAGTDRRCHYYTAQLGADLQAAAEGGRELWRVGRSQPDACDTLFDTLRAQGEIDQEAIWERMTLAWQAGETGLADYLGRMLGREWQNGRTAMTVLKQDFSAVTRTPACLGPECRGTSALYAAAMHGFTRADTEAALEAWRKLAPHLSLQARHRRAIEHDLAFYSMVRDVDQNLGWVDDLLTRRDDDDLLELRVRTALGDRDWAGVIAWIDRMDETQRGESRWQYWLARAQQQQGNDGQAREAYARAADERNFFGFAAADRLDRPYALNQARHRIDEATRQAVAQWPAVRRTEALLRIGEPGLAASEWYAAAARGTEEQARLLADYAQRRGWQARLVQTTIAGKLWDDLAWRFPEAYRDHFLHWGRQTRVDPYLLMGIARRESAYNPDALSPAGARGLMQLMPGTATQVSRQLGMNDPGPYGVLDPAVNIRLGSTYIRDMLDRYRGNRLAATAAYNAGPHRVDRWLRDAPQEFDLFVESIPFRETRDYVQAVLAYRVIFESLANGGDSTGVSLLTPAETSVRYDRSLLASN</sequence>
<comment type="similarity">
    <text evidence="1">Belongs to the transglycosylase Slt family.</text>
</comment>
<evidence type="ECO:0000256" key="2">
    <source>
        <dbReference type="ARBA" id="ARBA00022729"/>
    </source>
</evidence>
<evidence type="ECO:0000259" key="4">
    <source>
        <dbReference type="Pfam" id="PF01464"/>
    </source>
</evidence>
<dbReference type="InterPro" id="IPR000189">
    <property type="entry name" value="Transglyc_AS"/>
</dbReference>
<dbReference type="RefSeq" id="WP_138182230.1">
    <property type="nucleotide sequence ID" value="NZ_VBUI01000023.1"/>
</dbReference>
<dbReference type="GO" id="GO:0008933">
    <property type="term" value="F:peptidoglycan lytic transglycosylase activity"/>
    <property type="evidence" value="ECO:0007669"/>
    <property type="project" value="InterPro"/>
</dbReference>
<dbReference type="GO" id="GO:0004553">
    <property type="term" value="F:hydrolase activity, hydrolyzing O-glycosyl compounds"/>
    <property type="evidence" value="ECO:0007669"/>
    <property type="project" value="InterPro"/>
</dbReference>
<keyword evidence="2 3" id="KW-0732">Signal</keyword>
<feature type="signal peptide" evidence="3">
    <location>
        <begin position="1"/>
        <end position="25"/>
    </location>
</feature>
<dbReference type="PANTHER" id="PTHR37423">
    <property type="entry name" value="SOLUBLE LYTIC MUREIN TRANSGLYCOSYLASE-RELATED"/>
    <property type="match status" value="1"/>
</dbReference>
<dbReference type="InterPro" id="IPR037061">
    <property type="entry name" value="Lytic_TGlycoase_superhlx_L_sf"/>
</dbReference>
<dbReference type="InterPro" id="IPR012289">
    <property type="entry name" value="Lytic_TGlycosylase_superhlx_L"/>
</dbReference>
<dbReference type="InterPro" id="IPR023346">
    <property type="entry name" value="Lysozyme-like_dom_sf"/>
</dbReference>
<evidence type="ECO:0000256" key="1">
    <source>
        <dbReference type="ARBA" id="ARBA00007734"/>
    </source>
</evidence>
<dbReference type="OrthoDB" id="92254at2"/>
<evidence type="ECO:0000259" key="5">
    <source>
        <dbReference type="Pfam" id="PF14718"/>
    </source>
</evidence>
<dbReference type="Gene3D" id="1.10.530.10">
    <property type="match status" value="1"/>
</dbReference>
<dbReference type="GO" id="GO:0042597">
    <property type="term" value="C:periplasmic space"/>
    <property type="evidence" value="ECO:0007669"/>
    <property type="project" value="InterPro"/>
</dbReference>
<feature type="domain" description="Lytic transglycosylase superhelical linker" evidence="5">
    <location>
        <begin position="398"/>
        <end position="464"/>
    </location>
</feature>
<dbReference type="SUPFAM" id="SSF53955">
    <property type="entry name" value="Lysozyme-like"/>
    <property type="match status" value="1"/>
</dbReference>
<dbReference type="Proteomes" id="UP000306973">
    <property type="component" value="Unassembled WGS sequence"/>
</dbReference>
<name>A0A5R8MDP0_9GAMM</name>